<keyword evidence="1" id="KW-0472">Membrane</keyword>
<keyword evidence="1" id="KW-0812">Transmembrane</keyword>
<reference evidence="2" key="1">
    <citation type="submission" date="2020-05" db="EMBL/GenBank/DDBJ databases">
        <authorList>
            <person name="Chiriac C."/>
            <person name="Salcher M."/>
            <person name="Ghai R."/>
            <person name="Kavagutti S V."/>
        </authorList>
    </citation>
    <scope>NUCLEOTIDE SEQUENCE</scope>
</reference>
<evidence type="ECO:0000313" key="2">
    <source>
        <dbReference type="EMBL" id="CAB4613849.1"/>
    </source>
</evidence>
<sequence>MFCKDCGNKFEAYSNFCKNCGAKRPTDSVASIAPQIVSPEPAKVTPPKPKLPQTPEQKTRLKKIIKIGVGGFAVIAIAIATQISLAAAEYAKYTHPNDGEVHSLSLAFDSNQIQQITKGDCDFSSLYPSKNDVRKITKHLELMTAANKKSDRAAQAFLRSASYAIEKTNQFESDIPTKLIERFRPELVKVIESNEKLDPKESELWLSYWKQDLAAAIAEECKVALDNADWAENVNKFNAVLSQLETKAANVPWYPEGYSAWSGDGTLAWKWYKGASCNTSFGSCWHIKVVSQAGCPSGLYGEINIMDGGGTVIDYTNDLIGGTSPGDTVLLEFTTYNDYAETGRLTELNCY</sequence>
<keyword evidence="1" id="KW-1133">Transmembrane helix</keyword>
<gene>
    <name evidence="2" type="ORF">UFOPK1855_00571</name>
</gene>
<proteinExistence type="predicted"/>
<organism evidence="2">
    <name type="scientific">freshwater metagenome</name>
    <dbReference type="NCBI Taxonomy" id="449393"/>
    <lineage>
        <taxon>unclassified sequences</taxon>
        <taxon>metagenomes</taxon>
        <taxon>ecological metagenomes</taxon>
    </lineage>
</organism>
<evidence type="ECO:0000256" key="1">
    <source>
        <dbReference type="SAM" id="Phobius"/>
    </source>
</evidence>
<protein>
    <submittedName>
        <fullName evidence="2">Unannotated protein</fullName>
    </submittedName>
</protein>
<feature type="transmembrane region" description="Helical" evidence="1">
    <location>
        <begin position="67"/>
        <end position="88"/>
    </location>
</feature>
<name>A0A6J6HQ82_9ZZZZ</name>
<dbReference type="AlphaFoldDB" id="A0A6J6HQ82"/>
<dbReference type="EMBL" id="CAEZUW010000077">
    <property type="protein sequence ID" value="CAB4613849.1"/>
    <property type="molecule type" value="Genomic_DNA"/>
</dbReference>
<accession>A0A6J6HQ82</accession>